<keyword evidence="3" id="KW-1185">Reference proteome</keyword>
<reference evidence="2" key="1">
    <citation type="submission" date="2023-03" db="EMBL/GenBank/DDBJ databases">
        <title>Massive genome expansion in bonnet fungi (Mycena s.s.) driven by repeated elements and novel gene families across ecological guilds.</title>
        <authorList>
            <consortium name="Lawrence Berkeley National Laboratory"/>
            <person name="Harder C.B."/>
            <person name="Miyauchi S."/>
            <person name="Viragh M."/>
            <person name="Kuo A."/>
            <person name="Thoen E."/>
            <person name="Andreopoulos B."/>
            <person name="Lu D."/>
            <person name="Skrede I."/>
            <person name="Drula E."/>
            <person name="Henrissat B."/>
            <person name="Morin E."/>
            <person name="Kohler A."/>
            <person name="Barry K."/>
            <person name="LaButti K."/>
            <person name="Morin E."/>
            <person name="Salamov A."/>
            <person name="Lipzen A."/>
            <person name="Mereny Z."/>
            <person name="Hegedus B."/>
            <person name="Baldrian P."/>
            <person name="Stursova M."/>
            <person name="Weitz H."/>
            <person name="Taylor A."/>
            <person name="Grigoriev I.V."/>
            <person name="Nagy L.G."/>
            <person name="Martin F."/>
            <person name="Kauserud H."/>
        </authorList>
    </citation>
    <scope>NUCLEOTIDE SEQUENCE</scope>
    <source>
        <strain evidence="2">CBHHK182m</strain>
    </source>
</reference>
<proteinExistence type="predicted"/>
<gene>
    <name evidence="2" type="ORF">B0H16DRAFT_1462338</name>
</gene>
<feature type="compositionally biased region" description="Basic residues" evidence="1">
    <location>
        <begin position="14"/>
        <end position="26"/>
    </location>
</feature>
<evidence type="ECO:0000313" key="2">
    <source>
        <dbReference type="EMBL" id="KAJ7746588.1"/>
    </source>
</evidence>
<organism evidence="2 3">
    <name type="scientific">Mycena metata</name>
    <dbReference type="NCBI Taxonomy" id="1033252"/>
    <lineage>
        <taxon>Eukaryota</taxon>
        <taxon>Fungi</taxon>
        <taxon>Dikarya</taxon>
        <taxon>Basidiomycota</taxon>
        <taxon>Agaricomycotina</taxon>
        <taxon>Agaricomycetes</taxon>
        <taxon>Agaricomycetidae</taxon>
        <taxon>Agaricales</taxon>
        <taxon>Marasmiineae</taxon>
        <taxon>Mycenaceae</taxon>
        <taxon>Mycena</taxon>
    </lineage>
</organism>
<evidence type="ECO:0000256" key="1">
    <source>
        <dbReference type="SAM" id="MobiDB-lite"/>
    </source>
</evidence>
<comment type="caution">
    <text evidence="2">The sequence shown here is derived from an EMBL/GenBank/DDBJ whole genome shotgun (WGS) entry which is preliminary data.</text>
</comment>
<feature type="region of interest" description="Disordered" evidence="1">
    <location>
        <begin position="1"/>
        <end position="45"/>
    </location>
</feature>
<evidence type="ECO:0000313" key="3">
    <source>
        <dbReference type="Proteomes" id="UP001215598"/>
    </source>
</evidence>
<dbReference type="AlphaFoldDB" id="A0AAD7N5M7"/>
<accession>A0AAD7N5M7</accession>
<dbReference type="Proteomes" id="UP001215598">
    <property type="component" value="Unassembled WGS sequence"/>
</dbReference>
<sequence>MRRGVPLAANPGGRRPRAQPQPRKKKEAPALTRTDRAKDKSRAAALPRQCTISVKGFTKWVMKQRKLGTYRKPTSPTPAPLVSLAARLATPGRTFDFALAPGGGFATLVLPCRGPRA</sequence>
<dbReference type="EMBL" id="JARKIB010000079">
    <property type="protein sequence ID" value="KAJ7746588.1"/>
    <property type="molecule type" value="Genomic_DNA"/>
</dbReference>
<feature type="compositionally biased region" description="Basic and acidic residues" evidence="1">
    <location>
        <begin position="33"/>
        <end position="42"/>
    </location>
</feature>
<protein>
    <submittedName>
        <fullName evidence="2">Uncharacterized protein</fullName>
    </submittedName>
</protein>
<name>A0AAD7N5M7_9AGAR</name>